<evidence type="ECO:0000256" key="2">
    <source>
        <dbReference type="ARBA" id="ARBA00022962"/>
    </source>
</evidence>
<dbReference type="STRING" id="1089553.Tph_c08550"/>
<dbReference type="CDD" id="cd01907">
    <property type="entry name" value="GlxB"/>
    <property type="match status" value="1"/>
</dbReference>
<dbReference type="RefSeq" id="WP_015049966.1">
    <property type="nucleotide sequence ID" value="NC_018870.1"/>
</dbReference>
<dbReference type="EMBL" id="CP003732">
    <property type="protein sequence ID" value="AFV11085.1"/>
    <property type="molecule type" value="Genomic_DNA"/>
</dbReference>
<dbReference type="Gene3D" id="3.60.20.10">
    <property type="entry name" value="Glutamine Phosphoribosylpyrophosphate, subunit 1, domain 1"/>
    <property type="match status" value="1"/>
</dbReference>
<organism evidence="5 6">
    <name type="scientific">Thermacetogenium phaeum (strain ATCC BAA-254 / DSM 26808 / PB)</name>
    <dbReference type="NCBI Taxonomy" id="1089553"/>
    <lineage>
        <taxon>Bacteria</taxon>
        <taxon>Bacillati</taxon>
        <taxon>Bacillota</taxon>
        <taxon>Clostridia</taxon>
        <taxon>Thermoanaerobacterales</taxon>
        <taxon>Thermoanaerobacteraceae</taxon>
        <taxon>Thermacetogenium</taxon>
    </lineage>
</organism>
<sequence length="369" mass="41510">MRKEGEVRIPSGCAVAGIINRSGKVFSAQKIVSSIANMRNRSNGLGGGFAGYGIYPEMKDCYALHLFYRTTAARQETEEFLRRHFQIKAAEMIPTRKNRFISDAPDIWRYFLLPKDDRCHLSGIDEEDYVARCVMRINSEFPGATVASGGKNMGVFKAVGYPEDVADFYRLEDYQAYLWMAHGRFPTNTPGWWGGAHPFTLLDWAVVHNGEISSYDANRRYLEMRGYRCNLQTDTEVITYLLDLLVRKDGLPLRTALGIMAAPFWDEIDLMDEGSARTWRALRVVYGSALLNGPFSIIVGCRWGMIAMNDRIKLRPLVAAVKGDYVFVASEESAIRAICPCPDLLWAPKGGEPVYGLLEDKSGRAESRL</sequence>
<feature type="domain" description="Glutamine amidotransferase type-2" evidence="4">
    <location>
        <begin position="13"/>
        <end position="369"/>
    </location>
</feature>
<dbReference type="Proteomes" id="UP000000467">
    <property type="component" value="Chromosome"/>
</dbReference>
<dbReference type="GO" id="GO:0016740">
    <property type="term" value="F:transferase activity"/>
    <property type="evidence" value="ECO:0007669"/>
    <property type="project" value="UniProtKB-KW"/>
</dbReference>
<keyword evidence="2 5" id="KW-0315">Glutamine amidotransferase</keyword>
<dbReference type="AlphaFoldDB" id="K4LGI4"/>
<evidence type="ECO:0000256" key="3">
    <source>
        <dbReference type="PIRSR" id="PIRSR018774-1"/>
    </source>
</evidence>
<gene>
    <name evidence="5" type="primary">glxB1</name>
    <name evidence="5" type="ordered locus">Tph_c08550</name>
</gene>
<name>K4LGI4_THEPS</name>
<keyword evidence="6" id="KW-1185">Reference proteome</keyword>
<proteinExistence type="predicted"/>
<dbReference type="PANTHER" id="PTHR11907">
    <property type="entry name" value="AMIDOPHOSPHORIBOSYLTRANSFERASE"/>
    <property type="match status" value="1"/>
</dbReference>
<dbReference type="Pfam" id="PF00310">
    <property type="entry name" value="GATase_2"/>
    <property type="match status" value="1"/>
</dbReference>
<reference evidence="5 6" key="1">
    <citation type="journal article" date="2012" name="BMC Genomics">
        <title>Genome-guided analysis of physiological and morphological traits of the fermentative acetate oxidizer Thermacetogenium phaeum.</title>
        <authorList>
            <person name="Oehler D."/>
            <person name="Poehlein A."/>
            <person name="Leimbach A."/>
            <person name="Muller N."/>
            <person name="Daniel R."/>
            <person name="Gottschalk G."/>
            <person name="Schink B."/>
        </authorList>
    </citation>
    <scope>NUCLEOTIDE SEQUENCE [LARGE SCALE GENOMIC DNA]</scope>
    <source>
        <strain evidence="6">ATCC BAA-254 / DSM 26808 / PB</strain>
    </source>
</reference>
<protein>
    <submittedName>
        <fullName evidence="5">Glutamine amidotransferase GlxB</fullName>
    </submittedName>
</protein>
<evidence type="ECO:0000256" key="1">
    <source>
        <dbReference type="ARBA" id="ARBA00022679"/>
    </source>
</evidence>
<dbReference type="InterPro" id="IPR017932">
    <property type="entry name" value="GATase_2_dom"/>
</dbReference>
<dbReference type="HOGENOM" id="CLU_061941_0_0_9"/>
<accession>K4LGI4</accession>
<dbReference type="PIRSF" id="PIRSF018774">
    <property type="entry name" value="GOGAT_lg_dom1"/>
    <property type="match status" value="1"/>
</dbReference>
<keyword evidence="1 5" id="KW-0808">Transferase</keyword>
<dbReference type="OrthoDB" id="9770094at2"/>
<dbReference type="KEGG" id="tpz:Tph_c08550"/>
<dbReference type="InterPro" id="IPR029055">
    <property type="entry name" value="Ntn_hydrolases_N"/>
</dbReference>
<dbReference type="PROSITE" id="PS51278">
    <property type="entry name" value="GATASE_TYPE_2"/>
    <property type="match status" value="1"/>
</dbReference>
<evidence type="ECO:0000313" key="6">
    <source>
        <dbReference type="Proteomes" id="UP000000467"/>
    </source>
</evidence>
<dbReference type="SUPFAM" id="SSF56235">
    <property type="entry name" value="N-terminal nucleophile aminohydrolases (Ntn hydrolases)"/>
    <property type="match status" value="1"/>
</dbReference>
<evidence type="ECO:0000259" key="4">
    <source>
        <dbReference type="PROSITE" id="PS51278"/>
    </source>
</evidence>
<dbReference type="eggNOG" id="COG0067">
    <property type="taxonomic scope" value="Bacteria"/>
</dbReference>
<dbReference type="InterPro" id="IPR012375">
    <property type="entry name" value="Glu_synth_lsu_1"/>
</dbReference>
<feature type="active site" description="For GATase activity" evidence="3">
    <location>
        <position position="13"/>
    </location>
</feature>
<evidence type="ECO:0000313" key="5">
    <source>
        <dbReference type="EMBL" id="AFV11085.1"/>
    </source>
</evidence>